<dbReference type="InterPro" id="IPR001279">
    <property type="entry name" value="Metallo-B-lactamas"/>
</dbReference>
<accession>A0A0W0R1S6</accession>
<keyword evidence="1 5" id="KW-0378">Hydrolase</keyword>
<dbReference type="KEGG" id="ladl:NCTC12735_01075"/>
<dbReference type="Gene3D" id="3.40.50.10890">
    <property type="match status" value="1"/>
</dbReference>
<dbReference type="PANTHER" id="PTHR11203:SF37">
    <property type="entry name" value="INTEGRATOR COMPLEX SUBUNIT 11"/>
    <property type="match status" value="1"/>
</dbReference>
<organism evidence="4 6">
    <name type="scientific">Legionella adelaidensis</name>
    <dbReference type="NCBI Taxonomy" id="45056"/>
    <lineage>
        <taxon>Bacteria</taxon>
        <taxon>Pseudomonadati</taxon>
        <taxon>Pseudomonadota</taxon>
        <taxon>Gammaproteobacteria</taxon>
        <taxon>Legionellales</taxon>
        <taxon>Legionellaceae</taxon>
        <taxon>Legionella</taxon>
    </lineage>
</organism>
<dbReference type="AlphaFoldDB" id="A0A0W0R1S6"/>
<evidence type="ECO:0000313" key="5">
    <source>
        <dbReference type="EMBL" id="VEH85445.1"/>
    </source>
</evidence>
<reference evidence="5 7" key="2">
    <citation type="submission" date="2018-12" db="EMBL/GenBank/DDBJ databases">
        <authorList>
            <consortium name="Pathogen Informatics"/>
        </authorList>
    </citation>
    <scope>NUCLEOTIDE SEQUENCE [LARGE SCALE GENOMIC DNA]</scope>
    <source>
        <strain evidence="5 7">NCTC12735</strain>
        <plasmid evidence="7">13</plasmid>
    </source>
</reference>
<keyword evidence="6" id="KW-1185">Reference proteome</keyword>
<evidence type="ECO:0000259" key="2">
    <source>
        <dbReference type="SMART" id="SM00849"/>
    </source>
</evidence>
<dbReference type="STRING" id="45056.Lade_1559"/>
<dbReference type="Pfam" id="PF00753">
    <property type="entry name" value="Lactamase_B"/>
    <property type="match status" value="1"/>
</dbReference>
<protein>
    <submittedName>
        <fullName evidence="4">Metallo-beta-lactamase</fullName>
        <ecNumber evidence="5">3.1.-.-</ecNumber>
    </submittedName>
</protein>
<sequence>MRIQFLGAAQTVTGSKYFVQTAQSNILVDCGLFQGYKELRLRNWMPLPIDPRKIDYVLLTHAHIDHSGYIPLLIKNGFRGKILCTAATKDLCSILLPDSGRLHEEDARYANRKGYSKHHPALPLYTQKEAEDSLSYFHIVPFAERIKIANRVHATFYYAGHILGASFIRLEQGDTSILFSGDLGRNADPLMFAPNNPPSSDFLVIESTYGNRTHVASDPLVQLKAIINRTVKRGGSILIPSFAVGRTQALLYYLHELKSKKEIPDIPVFVDSPMATDATKIFAIYTDQNKLTKEQNRAVCGVAHYINSIDESIALDNQKYPVIIISASGMATGGRVIHHIRYFAPHPKNTILLSGFQVGGTRGDRMLRGEKEIKMFGQMVPIRAEIVQIENISAHADSTEMLNWLAHLKKDPRKIFITHGEMGAAEALKSQIKQKFHWDCEIPSYLDSAILCEDSK</sequence>
<dbReference type="OrthoDB" id="9803916at2"/>
<evidence type="ECO:0000313" key="7">
    <source>
        <dbReference type="Proteomes" id="UP000281170"/>
    </source>
</evidence>
<evidence type="ECO:0000259" key="3">
    <source>
        <dbReference type="SMART" id="SM01027"/>
    </source>
</evidence>
<dbReference type="Proteomes" id="UP000281170">
    <property type="component" value="Plasmid 13"/>
</dbReference>
<dbReference type="Pfam" id="PF10996">
    <property type="entry name" value="Beta-Casp"/>
    <property type="match status" value="1"/>
</dbReference>
<dbReference type="GO" id="GO:0004521">
    <property type="term" value="F:RNA endonuclease activity"/>
    <property type="evidence" value="ECO:0007669"/>
    <property type="project" value="TreeGrafter"/>
</dbReference>
<feature type="domain" description="Metallo-beta-lactamase" evidence="2">
    <location>
        <begin position="13"/>
        <end position="214"/>
    </location>
</feature>
<dbReference type="GO" id="GO:0016787">
    <property type="term" value="F:hydrolase activity"/>
    <property type="evidence" value="ECO:0007669"/>
    <property type="project" value="UniProtKB-KW"/>
</dbReference>
<proteinExistence type="predicted"/>
<evidence type="ECO:0000313" key="4">
    <source>
        <dbReference type="EMBL" id="KTC65036.1"/>
    </source>
</evidence>
<dbReference type="PANTHER" id="PTHR11203">
    <property type="entry name" value="CLEAVAGE AND POLYADENYLATION SPECIFICITY FACTOR FAMILY MEMBER"/>
    <property type="match status" value="1"/>
</dbReference>
<dbReference type="Pfam" id="PF07521">
    <property type="entry name" value="RMMBL"/>
    <property type="match status" value="1"/>
</dbReference>
<dbReference type="InterPro" id="IPR011108">
    <property type="entry name" value="RMMBL"/>
</dbReference>
<evidence type="ECO:0000313" key="6">
    <source>
        <dbReference type="Proteomes" id="UP000054859"/>
    </source>
</evidence>
<dbReference type="InterPro" id="IPR050698">
    <property type="entry name" value="MBL"/>
</dbReference>
<dbReference type="Gene3D" id="3.60.15.10">
    <property type="entry name" value="Ribonuclease Z/Hydroxyacylglutathione hydrolase-like"/>
    <property type="match status" value="1"/>
</dbReference>
<geneLocation type="plasmid" evidence="5 7">
    <name>13</name>
</geneLocation>
<dbReference type="Proteomes" id="UP000054859">
    <property type="component" value="Unassembled WGS sequence"/>
</dbReference>
<evidence type="ECO:0000256" key="1">
    <source>
        <dbReference type="ARBA" id="ARBA00022801"/>
    </source>
</evidence>
<dbReference type="SUPFAM" id="SSF56281">
    <property type="entry name" value="Metallo-hydrolase/oxidoreductase"/>
    <property type="match status" value="1"/>
</dbReference>
<dbReference type="SMART" id="SM00849">
    <property type="entry name" value="Lactamase_B"/>
    <property type="match status" value="1"/>
</dbReference>
<dbReference type="InterPro" id="IPR022712">
    <property type="entry name" value="Beta_Casp"/>
</dbReference>
<dbReference type="InterPro" id="IPR036866">
    <property type="entry name" value="RibonucZ/Hydroxyglut_hydro"/>
</dbReference>
<dbReference type="PATRIC" id="fig|45056.6.peg.1609"/>
<reference evidence="4 6" key="1">
    <citation type="submission" date="2015-11" db="EMBL/GenBank/DDBJ databases">
        <title>Identification of large and diverse effector repertoires of 38 Legionella species.</title>
        <authorList>
            <person name="Burstein D."/>
            <person name="Amaro F."/>
            <person name="Zusman T."/>
            <person name="Lifshitz Z."/>
            <person name="Cohen O."/>
            <person name="Gilbert J.A."/>
            <person name="Pupko T."/>
            <person name="Shuman H.A."/>
            <person name="Segal G."/>
        </authorList>
    </citation>
    <scope>NUCLEOTIDE SEQUENCE [LARGE SCALE GENOMIC DNA]</scope>
    <source>
        <strain evidence="4 6">1762-AUS-E</strain>
    </source>
</reference>
<dbReference type="CDD" id="cd16295">
    <property type="entry name" value="TTHA0252-CPSF-like_MBL-fold"/>
    <property type="match status" value="1"/>
</dbReference>
<dbReference type="EMBL" id="LNKA01000010">
    <property type="protein sequence ID" value="KTC65036.1"/>
    <property type="molecule type" value="Genomic_DNA"/>
</dbReference>
<dbReference type="EMBL" id="LR134422">
    <property type="protein sequence ID" value="VEH85445.1"/>
    <property type="molecule type" value="Genomic_DNA"/>
</dbReference>
<name>A0A0W0R1S6_9GAMM</name>
<feature type="domain" description="Beta-Casp" evidence="3">
    <location>
        <begin position="247"/>
        <end position="366"/>
    </location>
</feature>
<dbReference type="SMART" id="SM01027">
    <property type="entry name" value="Beta-Casp"/>
    <property type="match status" value="1"/>
</dbReference>
<dbReference type="RefSeq" id="WP_058462641.1">
    <property type="nucleotide sequence ID" value="NZ_CAAAHS010000009.1"/>
</dbReference>
<gene>
    <name evidence="4" type="ORF">Lade_1559</name>
    <name evidence="5" type="ORF">NCTC12735_01075</name>
</gene>
<keyword evidence="5" id="KW-0614">Plasmid</keyword>
<dbReference type="EC" id="3.1.-.-" evidence="5"/>